<keyword evidence="2" id="KW-1185">Reference proteome</keyword>
<sequence>MEPPRRSTRLQQPLAQGTITHDAALAPAIAAGNDNAVRSIPVQQGIPREQKVFSQPAQRVEEPTEPVNTFGTLLVLVYDTDLTTFARAPFNQGRHEAAGEVKECYTRLINKLRGVGGLRVTARPGIGKGKEGKQVWIFLRAEDGKITELVQREKHEDFLHSVSSTSLAPISSTPHHVTQGDKIRLVHQLLITSTLQGGLGITPGEGEWKRVSTIIPLQDEKANAEWVGTWLGKKWTVGLKGIDARERDRLAEHFGPSVSLYFSFLSFYTRALIPLSALGTFFWLGSKGIYARLAELVGLETWARTGGPKELGYGWSWSWVYAGAVCLWAVGFVEAWRVQERKIAVQYGTYGVARVEHVRPQYLAAMSGTSGIPAPESVTEQQTLSPSPRDTQFLIREAKMGASVPVLAACGTALGALLTGIFIFEAFFAHLYDGPGKQLLSLVPTLLFVGVVPNIVAVFHKLSRALTVWENHPTKSGFERSLTLKTFAVNAIVAYLGLFLSAYVYVPFGELIMSYFSNILNHQQHTVPSTSAEGAGLGPHTDISHRTGIKGDRLANQLFAYTVTNQAINAFTELGLPYIKQYYEEWQGTHAKSAEDKKREDDAVHKLNDMSTSSPEEKRLMQKVARELRLPEYSAFGDYAEMVTQFGYIAVWSIIWPLAPVFALINDYVELRSDAIKICNHVQRPVGERVESIGPWLNMLSFISWVAFVTNATLTYLFRPSFENSATHQSINPNVQTYSFANYGSNFLHAVLDDPSVGGNKTQSAAAAQAVLPAWIADSHIIKTILPMAIPTIFVGLLASHSYLLARFAARWIAEKVIWQGSDEAHGLQHSEEMLKKRYLAARMEELEQATAEAAAAEGQHPDPVRDLGEGVFWKGVQDGNEAVTAALKME</sequence>
<gene>
    <name evidence="1" type="ORF">QFC20_000015</name>
</gene>
<organism evidence="1 2">
    <name type="scientific">Naganishia adeliensis</name>
    <dbReference type="NCBI Taxonomy" id="92952"/>
    <lineage>
        <taxon>Eukaryota</taxon>
        <taxon>Fungi</taxon>
        <taxon>Dikarya</taxon>
        <taxon>Basidiomycota</taxon>
        <taxon>Agaricomycotina</taxon>
        <taxon>Tremellomycetes</taxon>
        <taxon>Filobasidiales</taxon>
        <taxon>Filobasidiaceae</taxon>
        <taxon>Naganishia</taxon>
    </lineage>
</organism>
<reference evidence="1" key="1">
    <citation type="submission" date="2023-04" db="EMBL/GenBank/DDBJ databases">
        <title>Draft Genome sequencing of Naganishia species isolated from polar environments using Oxford Nanopore Technology.</title>
        <authorList>
            <person name="Leo P."/>
            <person name="Venkateswaran K."/>
        </authorList>
    </citation>
    <scope>NUCLEOTIDE SEQUENCE</scope>
    <source>
        <strain evidence="1">MNA-CCFEE 5262</strain>
    </source>
</reference>
<name>A0ACC2X4R0_9TREE</name>
<comment type="caution">
    <text evidence="1">The sequence shown here is derived from an EMBL/GenBank/DDBJ whole genome shotgun (WGS) entry which is preliminary data.</text>
</comment>
<protein>
    <submittedName>
        <fullName evidence="1">Uncharacterized protein</fullName>
    </submittedName>
</protein>
<accession>A0ACC2X4R0</accession>
<dbReference type="Proteomes" id="UP001230649">
    <property type="component" value="Unassembled WGS sequence"/>
</dbReference>
<dbReference type="EMBL" id="JASBWS010000001">
    <property type="protein sequence ID" value="KAJ9117737.1"/>
    <property type="molecule type" value="Genomic_DNA"/>
</dbReference>
<evidence type="ECO:0000313" key="1">
    <source>
        <dbReference type="EMBL" id="KAJ9117737.1"/>
    </source>
</evidence>
<proteinExistence type="predicted"/>
<evidence type="ECO:0000313" key="2">
    <source>
        <dbReference type="Proteomes" id="UP001230649"/>
    </source>
</evidence>